<comment type="caution">
    <text evidence="7">The sequence shown here is derived from an EMBL/GenBank/DDBJ whole genome shotgun (WGS) entry which is preliminary data.</text>
</comment>
<evidence type="ECO:0000256" key="3">
    <source>
        <dbReference type="ARBA" id="ARBA00022692"/>
    </source>
</evidence>
<name>A0A6P1DM27_9GAMM</name>
<protein>
    <submittedName>
        <fullName evidence="7">Phosphate-starvation-inducible PsiE family protein</fullName>
    </submittedName>
</protein>
<accession>A0A6P1DM27</accession>
<evidence type="ECO:0000256" key="5">
    <source>
        <dbReference type="ARBA" id="ARBA00023136"/>
    </source>
</evidence>
<keyword evidence="2" id="KW-1003">Cell membrane</keyword>
<reference evidence="7 8" key="2">
    <citation type="submission" date="2020-02" db="EMBL/GenBank/DDBJ databases">
        <title>Genome sequences of Thiorhodococcus mannitoliphagus and Thiorhodococcus minor, purple sulfur photosynthetic bacteria in the gammaproteobacterial family, Chromatiaceae.</title>
        <authorList>
            <person name="Aviles F.A."/>
            <person name="Meyer T.E."/>
            <person name="Kyndt J.A."/>
        </authorList>
    </citation>
    <scope>NUCLEOTIDE SEQUENCE [LARGE SCALE GENOMIC DNA]</scope>
    <source>
        <strain evidence="7 8">DSM 18266</strain>
    </source>
</reference>
<feature type="transmembrane region" description="Helical" evidence="6">
    <location>
        <begin position="128"/>
        <end position="145"/>
    </location>
</feature>
<comment type="subcellular location">
    <subcellularLocation>
        <location evidence="1">Cell membrane</location>
        <topology evidence="1">Multi-pass membrane protein</topology>
    </subcellularLocation>
</comment>
<evidence type="ECO:0000256" key="4">
    <source>
        <dbReference type="ARBA" id="ARBA00022989"/>
    </source>
</evidence>
<evidence type="ECO:0000256" key="1">
    <source>
        <dbReference type="ARBA" id="ARBA00004651"/>
    </source>
</evidence>
<sequence>MRIHHPKPHAELPSDDTDPVLRALHWILRIAAYAMAIAMVLVILEGVVSVMRTVYLKLAQAPYFIIPDIIQTFGAFLAVLIAYEIFSNITLYIRTDVFPVKLVLATALMAIARKIIVLDMEKYSALDLIGIGAMVLGLGIAYWLISRADSGILSVQSDNTRETTDDT</sequence>
<dbReference type="InterPro" id="IPR020948">
    <property type="entry name" value="P_starv_induced_PsiE-like"/>
</dbReference>
<feature type="transmembrane region" description="Helical" evidence="6">
    <location>
        <begin position="26"/>
        <end position="51"/>
    </location>
</feature>
<evidence type="ECO:0000256" key="2">
    <source>
        <dbReference type="ARBA" id="ARBA00022475"/>
    </source>
</evidence>
<keyword evidence="3 6" id="KW-0812">Transmembrane</keyword>
<dbReference type="RefSeq" id="WP_164651853.1">
    <property type="nucleotide sequence ID" value="NZ_JAAIJR010000003.1"/>
</dbReference>
<organism evidence="7 8">
    <name type="scientific">Thiorhodococcus mannitoliphagus</name>
    <dbReference type="NCBI Taxonomy" id="329406"/>
    <lineage>
        <taxon>Bacteria</taxon>
        <taxon>Pseudomonadati</taxon>
        <taxon>Pseudomonadota</taxon>
        <taxon>Gammaproteobacteria</taxon>
        <taxon>Chromatiales</taxon>
        <taxon>Chromatiaceae</taxon>
        <taxon>Thiorhodococcus</taxon>
    </lineage>
</organism>
<reference evidence="8" key="1">
    <citation type="journal article" date="2020" name="Microbiol. Resour. Announc.">
        <title>Draft Genome Sequences of Thiorhodococcus mannitoliphagus and Thiorhodococcus minor, Purple Sulfur Photosynthetic Bacteria in the Gammaproteobacterial Family Chromatiaceae.</title>
        <authorList>
            <person name="Aviles F.A."/>
            <person name="Meyer T.E."/>
            <person name="Kyndt J.A."/>
        </authorList>
    </citation>
    <scope>NUCLEOTIDE SEQUENCE [LARGE SCALE GENOMIC DNA]</scope>
    <source>
        <strain evidence="8">DSM 18266</strain>
    </source>
</reference>
<dbReference type="Pfam" id="PF06146">
    <property type="entry name" value="PsiE"/>
    <property type="match status" value="1"/>
</dbReference>
<gene>
    <name evidence="7" type="ORF">G3480_01330</name>
</gene>
<dbReference type="GO" id="GO:0005886">
    <property type="term" value="C:plasma membrane"/>
    <property type="evidence" value="ECO:0007669"/>
    <property type="project" value="UniProtKB-SubCell"/>
</dbReference>
<evidence type="ECO:0000313" key="8">
    <source>
        <dbReference type="Proteomes" id="UP000471640"/>
    </source>
</evidence>
<dbReference type="Proteomes" id="UP000471640">
    <property type="component" value="Unassembled WGS sequence"/>
</dbReference>
<keyword evidence="4 6" id="KW-1133">Transmembrane helix</keyword>
<dbReference type="AlphaFoldDB" id="A0A6P1DM27"/>
<evidence type="ECO:0000256" key="6">
    <source>
        <dbReference type="SAM" id="Phobius"/>
    </source>
</evidence>
<feature type="transmembrane region" description="Helical" evidence="6">
    <location>
        <begin position="98"/>
        <end position="116"/>
    </location>
</feature>
<keyword evidence="5 6" id="KW-0472">Membrane</keyword>
<keyword evidence="8" id="KW-1185">Reference proteome</keyword>
<proteinExistence type="predicted"/>
<evidence type="ECO:0000313" key="7">
    <source>
        <dbReference type="EMBL" id="NEX18969.1"/>
    </source>
</evidence>
<feature type="transmembrane region" description="Helical" evidence="6">
    <location>
        <begin position="63"/>
        <end position="86"/>
    </location>
</feature>
<dbReference type="EMBL" id="JAAIJR010000003">
    <property type="protein sequence ID" value="NEX18969.1"/>
    <property type="molecule type" value="Genomic_DNA"/>
</dbReference>